<dbReference type="Proteomes" id="UP001500962">
    <property type="component" value="Unassembled WGS sequence"/>
</dbReference>
<gene>
    <name evidence="1" type="ORF">GCM10008985_16530</name>
    <name evidence="2" type="ORF">MUK72_13310</name>
</gene>
<evidence type="ECO:0000313" key="4">
    <source>
        <dbReference type="Proteomes" id="UP001500962"/>
    </source>
</evidence>
<reference evidence="1" key="3">
    <citation type="submission" date="2023-12" db="EMBL/GenBank/DDBJ databases">
        <authorList>
            <person name="Sun Q."/>
            <person name="Inoue M."/>
        </authorList>
    </citation>
    <scope>NUCLEOTIDE SEQUENCE</scope>
    <source>
        <strain evidence="1">JCM 12289</strain>
    </source>
</reference>
<evidence type="ECO:0008006" key="5">
    <source>
        <dbReference type="Google" id="ProtNLM"/>
    </source>
</evidence>
<keyword evidence="3" id="KW-1185">Reference proteome</keyword>
<reference evidence="2" key="2">
    <citation type="submission" date="2022-04" db="EMBL/GenBank/DDBJ databases">
        <title>Sequencing and genomic assembly of Halococcus dombrowskii.</title>
        <authorList>
            <person name="Lim S.W."/>
            <person name="MacLea K.S."/>
        </authorList>
    </citation>
    <scope>NUCLEOTIDE SEQUENCE</scope>
    <source>
        <strain evidence="2">H4</strain>
    </source>
</reference>
<dbReference type="Proteomes" id="UP000830542">
    <property type="component" value="Chromosome"/>
</dbReference>
<proteinExistence type="predicted"/>
<evidence type="ECO:0000313" key="3">
    <source>
        <dbReference type="Proteomes" id="UP000830542"/>
    </source>
</evidence>
<dbReference type="GeneID" id="71762844"/>
<name>A0AAV3SF72_HALDO</name>
<reference evidence="1" key="1">
    <citation type="journal article" date="2014" name="Int. J. Syst. Evol. Microbiol.">
        <title>Complete genome sequence of Corynebacterium casei LMG S-19264T (=DSM 44701T), isolated from a smear-ripened cheese.</title>
        <authorList>
            <consortium name="US DOE Joint Genome Institute (JGI-PGF)"/>
            <person name="Walter F."/>
            <person name="Albersmeier A."/>
            <person name="Kalinowski J."/>
            <person name="Ruckert C."/>
        </authorList>
    </citation>
    <scope>NUCLEOTIDE SEQUENCE</scope>
    <source>
        <strain evidence="1">JCM 12289</strain>
    </source>
</reference>
<evidence type="ECO:0000313" key="1">
    <source>
        <dbReference type="EMBL" id="GAA0460768.1"/>
    </source>
</evidence>
<accession>A0AAV3SF72</accession>
<dbReference type="RefSeq" id="WP_244701877.1">
    <property type="nucleotide sequence ID" value="NZ_BAAADN010000026.1"/>
</dbReference>
<organism evidence="1 4">
    <name type="scientific">Halococcus dombrowskii</name>
    <dbReference type="NCBI Taxonomy" id="179637"/>
    <lineage>
        <taxon>Archaea</taxon>
        <taxon>Methanobacteriati</taxon>
        <taxon>Methanobacteriota</taxon>
        <taxon>Stenosarchaea group</taxon>
        <taxon>Halobacteria</taxon>
        <taxon>Halobacteriales</taxon>
        <taxon>Halococcaceae</taxon>
        <taxon>Halococcus</taxon>
    </lineage>
</organism>
<dbReference type="KEGG" id="hdo:MUK72_13310"/>
<evidence type="ECO:0000313" key="2">
    <source>
        <dbReference type="EMBL" id="UOO94937.1"/>
    </source>
</evidence>
<protein>
    <recommendedName>
        <fullName evidence="5">CHAT domain-containing protein</fullName>
    </recommendedName>
</protein>
<dbReference type="AlphaFoldDB" id="A0AAV3SF72"/>
<dbReference type="EMBL" id="BAAADN010000026">
    <property type="protein sequence ID" value="GAA0460768.1"/>
    <property type="molecule type" value="Genomic_DNA"/>
</dbReference>
<sequence>MAAVFFERSTDGLAVVDPIERRQYELATSAVRPTSVELSRFRFPIGSAVSIRTDGIALPSVVSVHVRDGSGVVIDRAEHHADERFPAGEYILEVSAPIKLYLRVESPLRISADAAGMTIEFDGEREVLIGARSHHERPATTVQTPADPEAMMKAISTFGSALKTTSPERSYPTLRGHPPTIELGDSLELSGLEPPETGVTIEIPPEYESIYTVAPLAYYLGATIEPGTEPLLRTDRGFEQSLDGPQGFEQTVARTLKQTFFLDCLTRTEGWTPMDLHERRLLEDELGFDFPALYEQSLATQLETYLSIPYRTIAEHVPAWKLTATVTATADSIEHLPFVVSDLAVVRSARTHEVSVPNVRSAALDTFLRDDTRSTGTQTGGENTYVKPLRSESLEQTWIGEGTPLGASKASLAAYRNRLERTPAEGDIEITVVCNDAAMDDERAVEASYGERADLPFDVTVAHDLTTDELADVLAARTDFLHYIGHVDDEGFACADGRLDAREIDSVGVDAFLLNACQSYRQGMALIEAGAIGGIVTISDILNSEGVKMGRALACLLDAGFPLGPALEIARGESIVGGQYLVVGDGGFAIADATGGTPTLCEIERTEDGFRVDQITYPTRERGLGSLFIPAASGDRDCYLSSGRVRRLDLSAHELWAFLALEAMPVKIDGQLHWSDRMDFGVLQGPE</sequence>
<dbReference type="EMBL" id="CP095005">
    <property type="protein sequence ID" value="UOO94937.1"/>
    <property type="molecule type" value="Genomic_DNA"/>
</dbReference>